<dbReference type="Gene3D" id="3.40.50.1820">
    <property type="entry name" value="alpha/beta hydrolase"/>
    <property type="match status" value="1"/>
</dbReference>
<reference evidence="2 3" key="1">
    <citation type="submission" date="2021-06" db="EMBL/GenBank/DDBJ databases">
        <title>Actinomycetes sequencing.</title>
        <authorList>
            <person name="Shan Q."/>
        </authorList>
    </citation>
    <scope>NUCLEOTIDE SEQUENCE [LARGE SCALE GENOMIC DNA]</scope>
    <source>
        <strain evidence="2 3">NEAU-G5</strain>
    </source>
</reference>
<dbReference type="RefSeq" id="WP_215916276.1">
    <property type="nucleotide sequence ID" value="NZ_JAHKNI010000002.1"/>
</dbReference>
<dbReference type="EMBL" id="JAHKNI010000002">
    <property type="protein sequence ID" value="MBU3061389.1"/>
    <property type="molecule type" value="Genomic_DNA"/>
</dbReference>
<dbReference type="Pfam" id="PF01674">
    <property type="entry name" value="Lipase_2"/>
    <property type="match status" value="1"/>
</dbReference>
<dbReference type="InterPro" id="IPR029058">
    <property type="entry name" value="AB_hydrolase_fold"/>
</dbReference>
<sequence length="307" mass="31573">MRIMQAVRTGLLCAAAVCALAMPSGAVAVAPAVADPVGPPTPGSSPVIPAGTVIAPPLDCTPNGQHPHPVVVLPGADGTTDQTAAQWNPMLTALRSDGDCAFLFQGGIIKGQRWAGDVPGEARQVADFVAKVRAATGADQVDIVAHSAGTFVANYYLKVLGGASSVRDAILLAPESRGCDGAGLLAQYGITNPPITPVQAAKAAPYLVSLLTVMFPGMAPAMQMSPTSAVYQSVFGGRVTQPGVHYSVLATRNDHIATPAVTCSLIQEPGVVNAVYEDQFHDAPAVDHSTLRSSPATTNWVLQQLHS</sequence>
<keyword evidence="3" id="KW-1185">Reference proteome</keyword>
<dbReference type="Proteomes" id="UP000733379">
    <property type="component" value="Unassembled WGS sequence"/>
</dbReference>
<dbReference type="InterPro" id="IPR002918">
    <property type="entry name" value="Lipase_EstA/Esterase_EstB"/>
</dbReference>
<keyword evidence="1" id="KW-0732">Signal</keyword>
<protein>
    <recommendedName>
        <fullName evidence="4">Lipase</fullName>
    </recommendedName>
</protein>
<dbReference type="SUPFAM" id="SSF53474">
    <property type="entry name" value="alpha/beta-Hydrolases"/>
    <property type="match status" value="1"/>
</dbReference>
<evidence type="ECO:0000313" key="3">
    <source>
        <dbReference type="Proteomes" id="UP000733379"/>
    </source>
</evidence>
<comment type="caution">
    <text evidence="2">The sequence shown here is derived from an EMBL/GenBank/DDBJ whole genome shotgun (WGS) entry which is preliminary data.</text>
</comment>
<evidence type="ECO:0000313" key="2">
    <source>
        <dbReference type="EMBL" id="MBU3061389.1"/>
    </source>
</evidence>
<name>A0ABS6ATM9_9NOCA</name>
<evidence type="ECO:0008006" key="4">
    <source>
        <dbReference type="Google" id="ProtNLM"/>
    </source>
</evidence>
<proteinExistence type="predicted"/>
<feature type="chain" id="PRO_5046937550" description="Lipase" evidence="1">
    <location>
        <begin position="29"/>
        <end position="307"/>
    </location>
</feature>
<organism evidence="2 3">
    <name type="scientific">Nocardia albiluteola</name>
    <dbReference type="NCBI Taxonomy" id="2842303"/>
    <lineage>
        <taxon>Bacteria</taxon>
        <taxon>Bacillati</taxon>
        <taxon>Actinomycetota</taxon>
        <taxon>Actinomycetes</taxon>
        <taxon>Mycobacteriales</taxon>
        <taxon>Nocardiaceae</taxon>
        <taxon>Nocardia</taxon>
    </lineage>
</organism>
<accession>A0ABS6ATM9</accession>
<evidence type="ECO:0000256" key="1">
    <source>
        <dbReference type="SAM" id="SignalP"/>
    </source>
</evidence>
<feature type="signal peptide" evidence="1">
    <location>
        <begin position="1"/>
        <end position="28"/>
    </location>
</feature>
<gene>
    <name evidence="2" type="ORF">KO481_07615</name>
</gene>